<reference evidence="2 3" key="1">
    <citation type="submission" date="2024-01" db="EMBL/GenBank/DDBJ databases">
        <title>Genome assemblies of Stephania.</title>
        <authorList>
            <person name="Yang L."/>
        </authorList>
    </citation>
    <scope>NUCLEOTIDE SEQUENCE [LARGE SCALE GENOMIC DNA]</scope>
    <source>
        <strain evidence="2">YNDBR</strain>
        <tissue evidence="2">Leaf</tissue>
    </source>
</reference>
<keyword evidence="1" id="KW-1133">Transmembrane helix</keyword>
<sequence length="233" mass="26852">MGSYASAHLVLLIVISVYWASNRVTNKLVNGPKIRKKCRFLCYRSTLFSSLVLSIFYLVLCVLKYFCWHANGWSDGDVAIQLDLVFRTLAWVVIFAYLYAHFANSRESKFPLILRIWWGFFFLFSCSLLLIDLVLYSKHRFLPIHLWILDVISLRRVCSSSIFALFGKKEEEEKESLLERPLVNNGGSNLLDEYEKSRGGRNVTPFASVNMANVHLCDCGGYICFFVSSFMFS</sequence>
<keyword evidence="1" id="KW-0472">Membrane</keyword>
<feature type="transmembrane region" description="Helical" evidence="1">
    <location>
        <begin position="46"/>
        <end position="66"/>
    </location>
</feature>
<name>A0AAP0J750_9MAGN</name>
<comment type="caution">
    <text evidence="2">The sequence shown here is derived from an EMBL/GenBank/DDBJ whole genome shotgun (WGS) entry which is preliminary data.</text>
</comment>
<evidence type="ECO:0000313" key="2">
    <source>
        <dbReference type="EMBL" id="KAK9128698.1"/>
    </source>
</evidence>
<proteinExistence type="predicted"/>
<accession>A0AAP0J750</accession>
<organism evidence="2 3">
    <name type="scientific">Stephania yunnanensis</name>
    <dbReference type="NCBI Taxonomy" id="152371"/>
    <lineage>
        <taxon>Eukaryota</taxon>
        <taxon>Viridiplantae</taxon>
        <taxon>Streptophyta</taxon>
        <taxon>Embryophyta</taxon>
        <taxon>Tracheophyta</taxon>
        <taxon>Spermatophyta</taxon>
        <taxon>Magnoliopsida</taxon>
        <taxon>Ranunculales</taxon>
        <taxon>Menispermaceae</taxon>
        <taxon>Menispermoideae</taxon>
        <taxon>Cissampelideae</taxon>
        <taxon>Stephania</taxon>
    </lineage>
</organism>
<feature type="transmembrane region" description="Helical" evidence="1">
    <location>
        <begin position="112"/>
        <end position="136"/>
    </location>
</feature>
<evidence type="ECO:0000313" key="3">
    <source>
        <dbReference type="Proteomes" id="UP001420932"/>
    </source>
</evidence>
<keyword evidence="1" id="KW-0812">Transmembrane</keyword>
<evidence type="ECO:0000256" key="1">
    <source>
        <dbReference type="SAM" id="Phobius"/>
    </source>
</evidence>
<dbReference type="Proteomes" id="UP001420932">
    <property type="component" value="Unassembled WGS sequence"/>
</dbReference>
<dbReference type="EMBL" id="JBBNAF010000007">
    <property type="protein sequence ID" value="KAK9128698.1"/>
    <property type="molecule type" value="Genomic_DNA"/>
</dbReference>
<keyword evidence="3" id="KW-1185">Reference proteome</keyword>
<gene>
    <name evidence="2" type="ORF">Syun_017495</name>
</gene>
<dbReference type="AlphaFoldDB" id="A0AAP0J750"/>
<feature type="transmembrane region" description="Helical" evidence="1">
    <location>
        <begin position="6"/>
        <end position="25"/>
    </location>
</feature>
<protein>
    <submittedName>
        <fullName evidence="2">Uncharacterized protein</fullName>
    </submittedName>
</protein>
<feature type="transmembrane region" description="Helical" evidence="1">
    <location>
        <begin position="78"/>
        <end position="100"/>
    </location>
</feature>